<dbReference type="RefSeq" id="WP_024361623.1">
    <property type="nucleotide sequence ID" value="NZ_BJNS01000010.1"/>
</dbReference>
<reference evidence="8 10" key="1">
    <citation type="submission" date="2017-03" db="EMBL/GenBank/DDBJ databases">
        <title>The whole genome sequencing and assembly of Lysinibacillus sphaericus DSM 28T strain.</title>
        <authorList>
            <person name="Lee Y.-J."/>
            <person name="Yi H."/>
            <person name="Bahn Y.-S."/>
            <person name="Kim J.F."/>
            <person name="Lee D.-W."/>
        </authorList>
    </citation>
    <scope>NUCLEOTIDE SEQUENCE [LARGE SCALE GENOMIC DNA]</scope>
    <source>
        <strain evidence="8 10">DSM 28</strain>
    </source>
</reference>
<dbReference type="Proteomes" id="UP000238825">
    <property type="component" value="Chromosome"/>
</dbReference>
<dbReference type="Pfam" id="PF17820">
    <property type="entry name" value="PDZ_6"/>
    <property type="match status" value="1"/>
</dbReference>
<evidence type="ECO:0000256" key="5">
    <source>
        <dbReference type="RuleBase" id="RU004404"/>
    </source>
</evidence>
<dbReference type="SUPFAM" id="SSF52096">
    <property type="entry name" value="ClpP/crotonase"/>
    <property type="match status" value="1"/>
</dbReference>
<protein>
    <submittedName>
        <fullName evidence="9">Carboxyl-terminal protease</fullName>
        <ecNumber evidence="9">3.4.21.-</ecNumber>
    </submittedName>
    <submittedName>
        <fullName evidence="8">Peptidase S41</fullName>
    </submittedName>
</protein>
<reference evidence="9 11" key="2">
    <citation type="submission" date="2018-06" db="EMBL/GenBank/DDBJ databases">
        <authorList>
            <consortium name="Pathogen Informatics"/>
            <person name="Doyle S."/>
        </authorList>
    </citation>
    <scope>NUCLEOTIDE SEQUENCE [LARGE SCALE GENOMIC DNA]</scope>
    <source>
        <strain evidence="9 11">NCTC10338</strain>
    </source>
</reference>
<dbReference type="GO" id="GO:0007165">
    <property type="term" value="P:signal transduction"/>
    <property type="evidence" value="ECO:0007669"/>
    <property type="project" value="TreeGrafter"/>
</dbReference>
<dbReference type="GO" id="GO:0004175">
    <property type="term" value="F:endopeptidase activity"/>
    <property type="evidence" value="ECO:0007669"/>
    <property type="project" value="TreeGrafter"/>
</dbReference>
<dbReference type="Gene3D" id="3.30.750.44">
    <property type="match status" value="1"/>
</dbReference>
<dbReference type="InterPro" id="IPR036366">
    <property type="entry name" value="PGBDSf"/>
</dbReference>
<dbReference type="PROSITE" id="PS50106">
    <property type="entry name" value="PDZ"/>
    <property type="match status" value="1"/>
</dbReference>
<dbReference type="Gene3D" id="2.30.42.10">
    <property type="match status" value="1"/>
</dbReference>
<dbReference type="Pfam" id="PF03572">
    <property type="entry name" value="Peptidase_S41"/>
    <property type="match status" value="1"/>
</dbReference>
<dbReference type="PANTHER" id="PTHR32060">
    <property type="entry name" value="TAIL-SPECIFIC PROTEASE"/>
    <property type="match status" value="1"/>
</dbReference>
<feature type="domain" description="PDZ" evidence="7">
    <location>
        <begin position="125"/>
        <end position="189"/>
    </location>
</feature>
<organism evidence="8 10">
    <name type="scientific">Lysinibacillus sphaericus</name>
    <name type="common">Bacillus sphaericus</name>
    <dbReference type="NCBI Taxonomy" id="1421"/>
    <lineage>
        <taxon>Bacteria</taxon>
        <taxon>Bacillati</taxon>
        <taxon>Bacillota</taxon>
        <taxon>Bacilli</taxon>
        <taxon>Bacillales</taxon>
        <taxon>Bacillaceae</taxon>
        <taxon>Lysinibacillus</taxon>
    </lineage>
</organism>
<dbReference type="PANTHER" id="PTHR32060:SF30">
    <property type="entry name" value="CARBOXY-TERMINAL PROCESSING PROTEASE CTPA"/>
    <property type="match status" value="1"/>
</dbReference>
<dbReference type="EMBL" id="CP019980">
    <property type="protein sequence ID" value="AVK96869.1"/>
    <property type="molecule type" value="Genomic_DNA"/>
</dbReference>
<dbReference type="CDD" id="cd06782">
    <property type="entry name" value="cpPDZ_CPP-like"/>
    <property type="match status" value="1"/>
</dbReference>
<dbReference type="GeneID" id="48276856"/>
<dbReference type="InterPro" id="IPR036034">
    <property type="entry name" value="PDZ_sf"/>
</dbReference>
<dbReference type="Proteomes" id="UP000255295">
    <property type="component" value="Unassembled WGS sequence"/>
</dbReference>
<accession>A0A2S0K0N7</accession>
<keyword evidence="4 5" id="KW-0720">Serine protease</keyword>
<dbReference type="GO" id="GO:0008236">
    <property type="term" value="F:serine-type peptidase activity"/>
    <property type="evidence" value="ECO:0007669"/>
    <property type="project" value="UniProtKB-KW"/>
</dbReference>
<evidence type="ECO:0000256" key="3">
    <source>
        <dbReference type="ARBA" id="ARBA00022801"/>
    </source>
</evidence>
<evidence type="ECO:0000259" key="7">
    <source>
        <dbReference type="PROSITE" id="PS50106"/>
    </source>
</evidence>
<dbReference type="EMBL" id="UFSZ01000001">
    <property type="protein sequence ID" value="SUV17292.1"/>
    <property type="molecule type" value="Genomic_DNA"/>
</dbReference>
<dbReference type="FunFam" id="2.30.42.10:FF:000063">
    <property type="entry name" value="Peptidase, S41 family"/>
    <property type="match status" value="1"/>
</dbReference>
<keyword evidence="6" id="KW-1133">Transmembrane helix</keyword>
<dbReference type="SUPFAM" id="SSF47090">
    <property type="entry name" value="PGBD-like"/>
    <property type="match status" value="1"/>
</dbReference>
<dbReference type="Pfam" id="PF01471">
    <property type="entry name" value="PG_binding_1"/>
    <property type="match status" value="1"/>
</dbReference>
<dbReference type="EC" id="3.4.21.-" evidence="9"/>
<dbReference type="SMART" id="SM00228">
    <property type="entry name" value="PDZ"/>
    <property type="match status" value="1"/>
</dbReference>
<dbReference type="InterPro" id="IPR036365">
    <property type="entry name" value="PGBD-like_sf"/>
</dbReference>
<dbReference type="GO" id="GO:0006508">
    <property type="term" value="P:proteolysis"/>
    <property type="evidence" value="ECO:0007669"/>
    <property type="project" value="UniProtKB-KW"/>
</dbReference>
<dbReference type="SUPFAM" id="SSF50156">
    <property type="entry name" value="PDZ domain-like"/>
    <property type="match status" value="1"/>
</dbReference>
<keyword evidence="6" id="KW-0812">Transmembrane</keyword>
<dbReference type="Gene3D" id="1.10.101.10">
    <property type="entry name" value="PGBD-like superfamily/PGBD"/>
    <property type="match status" value="1"/>
</dbReference>
<dbReference type="InterPro" id="IPR004447">
    <property type="entry name" value="Peptidase_S41A"/>
</dbReference>
<dbReference type="Pfam" id="PF22694">
    <property type="entry name" value="CtpB_N-like"/>
    <property type="match status" value="1"/>
</dbReference>
<keyword evidence="2 5" id="KW-0645">Protease</keyword>
<evidence type="ECO:0000313" key="11">
    <source>
        <dbReference type="Proteomes" id="UP000255295"/>
    </source>
</evidence>
<dbReference type="InterPro" id="IPR002477">
    <property type="entry name" value="Peptidoglycan-bd-like"/>
</dbReference>
<evidence type="ECO:0000256" key="6">
    <source>
        <dbReference type="SAM" id="Phobius"/>
    </source>
</evidence>
<dbReference type="InterPro" id="IPR055210">
    <property type="entry name" value="CtpA/B_N"/>
</dbReference>
<dbReference type="InterPro" id="IPR001478">
    <property type="entry name" value="PDZ"/>
</dbReference>
<evidence type="ECO:0000256" key="2">
    <source>
        <dbReference type="ARBA" id="ARBA00022670"/>
    </source>
</evidence>
<evidence type="ECO:0000313" key="10">
    <source>
        <dbReference type="Proteomes" id="UP000238825"/>
    </source>
</evidence>
<dbReference type="InterPro" id="IPR005151">
    <property type="entry name" value="Tail-specific_protease"/>
</dbReference>
<dbReference type="GO" id="GO:0030288">
    <property type="term" value="C:outer membrane-bounded periplasmic space"/>
    <property type="evidence" value="ECO:0007669"/>
    <property type="project" value="TreeGrafter"/>
</dbReference>
<gene>
    <name evidence="8" type="ORF">LS41612_11670</name>
    <name evidence="9" type="ORF">NCTC10338_02389</name>
</gene>
<sequence>MDEQKKDGLEQQQEQIQQVEVKPAGQFIQMKPFKFIMLMFFTILITAGLTIFALTFGEKKVVEVKVPIERAEFTKLYEAFDMLKGKYYKDIDDEKVVDGAINGMFDALGDPYSDFMVRDEAEKFNSGLSSSFQGIGAEIQERNGFITVVSPIKNSPAEKAGLLPKDIILTVDGKSIQGFSASEAVALIRGEKGTPVKLTVKRGENAEPIQMTIIRDEIPVETVYGEMLDGDIAHIQITSFNEETAKELEKILVEYEGKGMKGIVLDLRQNPGGYLDAAVEISNLFVPEGKAIVQVQQKDEEPVITKAVAGKKYNVPVTVLVDNGSASASEILAGALKESVGAKIVGETSFGKGTVQNVTPLKDGSNLKFTTGKWLTPNGNWINEKGIEPDVKVAYPAYASLPILDPTIEMKEGLQSDSVKVAEEMLEVLGYEPGKADGIFDQYTERAVKKLQADNKLEETGIITNETTYALMDALREKMKSEDPQLLKAKELVSGVKEQTEGTTN</sequence>
<comment type="similarity">
    <text evidence="1 5">Belongs to the peptidase S41A family.</text>
</comment>
<keyword evidence="6" id="KW-0472">Membrane</keyword>
<dbReference type="NCBIfam" id="TIGR00225">
    <property type="entry name" value="prc"/>
    <property type="match status" value="1"/>
</dbReference>
<dbReference type="InterPro" id="IPR029045">
    <property type="entry name" value="ClpP/crotonase-like_dom_sf"/>
</dbReference>
<evidence type="ECO:0000313" key="9">
    <source>
        <dbReference type="EMBL" id="SUV17292.1"/>
    </source>
</evidence>
<name>A0A2S0K0N7_LYSSH</name>
<dbReference type="SMART" id="SM00245">
    <property type="entry name" value="TSPc"/>
    <property type="match status" value="1"/>
</dbReference>
<proteinExistence type="inferred from homology"/>
<evidence type="ECO:0000256" key="4">
    <source>
        <dbReference type="ARBA" id="ARBA00022825"/>
    </source>
</evidence>
<dbReference type="CDD" id="cd07560">
    <property type="entry name" value="Peptidase_S41_CPP"/>
    <property type="match status" value="1"/>
</dbReference>
<dbReference type="AlphaFoldDB" id="A0A2S0K0N7"/>
<dbReference type="Gene3D" id="3.90.226.10">
    <property type="entry name" value="2-enoyl-CoA Hydratase, Chain A, domain 1"/>
    <property type="match status" value="1"/>
</dbReference>
<evidence type="ECO:0000313" key="8">
    <source>
        <dbReference type="EMBL" id="AVK96869.1"/>
    </source>
</evidence>
<dbReference type="InterPro" id="IPR041489">
    <property type="entry name" value="PDZ_6"/>
</dbReference>
<feature type="transmembrane region" description="Helical" evidence="6">
    <location>
        <begin position="35"/>
        <end position="56"/>
    </location>
</feature>
<evidence type="ECO:0000256" key="1">
    <source>
        <dbReference type="ARBA" id="ARBA00009179"/>
    </source>
</evidence>
<keyword evidence="3 5" id="KW-0378">Hydrolase</keyword>